<organism evidence="1 2">
    <name type="scientific">Portunus trituberculatus</name>
    <name type="common">Swimming crab</name>
    <name type="synonym">Neptunus trituberculatus</name>
    <dbReference type="NCBI Taxonomy" id="210409"/>
    <lineage>
        <taxon>Eukaryota</taxon>
        <taxon>Metazoa</taxon>
        <taxon>Ecdysozoa</taxon>
        <taxon>Arthropoda</taxon>
        <taxon>Crustacea</taxon>
        <taxon>Multicrustacea</taxon>
        <taxon>Malacostraca</taxon>
        <taxon>Eumalacostraca</taxon>
        <taxon>Eucarida</taxon>
        <taxon>Decapoda</taxon>
        <taxon>Pleocyemata</taxon>
        <taxon>Brachyura</taxon>
        <taxon>Eubrachyura</taxon>
        <taxon>Portunoidea</taxon>
        <taxon>Portunidae</taxon>
        <taxon>Portuninae</taxon>
        <taxon>Portunus</taxon>
    </lineage>
</organism>
<evidence type="ECO:0000313" key="2">
    <source>
        <dbReference type="Proteomes" id="UP000324222"/>
    </source>
</evidence>
<evidence type="ECO:0000313" key="1">
    <source>
        <dbReference type="EMBL" id="MPD02025.1"/>
    </source>
</evidence>
<gene>
    <name evidence="1" type="ORF">E2C01_097580</name>
</gene>
<comment type="caution">
    <text evidence="1">The sequence shown here is derived from an EMBL/GenBank/DDBJ whole genome shotgun (WGS) entry which is preliminary data.</text>
</comment>
<reference evidence="1 2" key="1">
    <citation type="submission" date="2019-05" db="EMBL/GenBank/DDBJ databases">
        <title>Another draft genome of Portunus trituberculatus and its Hox gene families provides insights of decapod evolution.</title>
        <authorList>
            <person name="Jeong J.-H."/>
            <person name="Song I."/>
            <person name="Kim S."/>
            <person name="Choi T."/>
            <person name="Kim D."/>
            <person name="Ryu S."/>
            <person name="Kim W."/>
        </authorList>
    </citation>
    <scope>NUCLEOTIDE SEQUENCE [LARGE SCALE GENOMIC DNA]</scope>
    <source>
        <tissue evidence="1">Muscle</tissue>
    </source>
</reference>
<dbReference type="AlphaFoldDB" id="A0A5B7KBS3"/>
<name>A0A5B7KBS3_PORTR</name>
<dbReference type="Proteomes" id="UP000324222">
    <property type="component" value="Unassembled WGS sequence"/>
</dbReference>
<dbReference type="EMBL" id="VSRR010129621">
    <property type="protein sequence ID" value="MPD02025.1"/>
    <property type="molecule type" value="Genomic_DNA"/>
</dbReference>
<accession>A0A5B7KBS3</accession>
<sequence length="92" mass="10482">MESNKSSHLPADAPVTIAVMPTRLREEVQRPAHRCHTVRTISFISSVKVVSSMTHRVLGVFRNGAGVRTALDMRAFLMEPQRRLMLSRWLVR</sequence>
<proteinExistence type="predicted"/>
<protein>
    <submittedName>
        <fullName evidence="1">Uncharacterized protein</fullName>
    </submittedName>
</protein>
<keyword evidence="2" id="KW-1185">Reference proteome</keyword>